<organism evidence="3 4">
    <name type="scientific">Arabis nemorensis</name>
    <dbReference type="NCBI Taxonomy" id="586526"/>
    <lineage>
        <taxon>Eukaryota</taxon>
        <taxon>Viridiplantae</taxon>
        <taxon>Streptophyta</taxon>
        <taxon>Embryophyta</taxon>
        <taxon>Tracheophyta</taxon>
        <taxon>Spermatophyta</taxon>
        <taxon>Magnoliopsida</taxon>
        <taxon>eudicotyledons</taxon>
        <taxon>Gunneridae</taxon>
        <taxon>Pentapetalae</taxon>
        <taxon>rosids</taxon>
        <taxon>malvids</taxon>
        <taxon>Brassicales</taxon>
        <taxon>Brassicaceae</taxon>
        <taxon>Arabideae</taxon>
        <taxon>Arabis</taxon>
    </lineage>
</organism>
<dbReference type="OrthoDB" id="1113529at2759"/>
<dbReference type="PANTHER" id="PTHR32166:SF74">
    <property type="entry name" value="OS05G0256350 PROTEIN"/>
    <property type="match status" value="1"/>
</dbReference>
<dbReference type="SUPFAM" id="SSF53098">
    <property type="entry name" value="Ribonuclease H-like"/>
    <property type="match status" value="1"/>
</dbReference>
<evidence type="ECO:0000313" key="4">
    <source>
        <dbReference type="Proteomes" id="UP000489600"/>
    </source>
</evidence>
<keyword evidence="4" id="KW-1185">Reference proteome</keyword>
<name>A0A565BLR0_9BRAS</name>
<reference evidence="3" key="1">
    <citation type="submission" date="2019-07" db="EMBL/GenBank/DDBJ databases">
        <authorList>
            <person name="Dittberner H."/>
        </authorList>
    </citation>
    <scope>NUCLEOTIDE SEQUENCE [LARGE SCALE GENOMIC DNA]</scope>
</reference>
<evidence type="ECO:0000313" key="3">
    <source>
        <dbReference type="EMBL" id="VVB01793.1"/>
    </source>
</evidence>
<sequence length="176" mass="20083">MLSRMIEEVGEQYVVQVVTDNASNYVKAGTLLMAERKHLYWTPCDAHCIDLMLEDIGKLPLLHTIKRNRLVQSRLSDMVFVKYNRFLQRRKEKKVTGDSFVLEEIDDNNEWLLGEMDGDSEEENDDLVFENDDLTWNMVSQVSGAEEPSYRIRAATTSANTDKGKGKGIESSSTRG</sequence>
<dbReference type="Proteomes" id="UP000489600">
    <property type="component" value="Unassembled WGS sequence"/>
</dbReference>
<evidence type="ECO:0000259" key="2">
    <source>
        <dbReference type="Pfam" id="PF04937"/>
    </source>
</evidence>
<protein>
    <recommendedName>
        <fullName evidence="2">DUF659 domain-containing protein</fullName>
    </recommendedName>
</protein>
<dbReference type="AlphaFoldDB" id="A0A565BLR0"/>
<proteinExistence type="predicted"/>
<feature type="domain" description="DUF659" evidence="2">
    <location>
        <begin position="2"/>
        <end position="65"/>
    </location>
</feature>
<comment type="caution">
    <text evidence="3">The sequence shown here is derived from an EMBL/GenBank/DDBJ whole genome shotgun (WGS) entry which is preliminary data.</text>
</comment>
<dbReference type="EMBL" id="CABITT030000004">
    <property type="protein sequence ID" value="VVB01793.1"/>
    <property type="molecule type" value="Genomic_DNA"/>
</dbReference>
<gene>
    <name evidence="3" type="ORF">ANE_LOCUS12237</name>
</gene>
<feature type="region of interest" description="Disordered" evidence="1">
    <location>
        <begin position="142"/>
        <end position="176"/>
    </location>
</feature>
<evidence type="ECO:0000256" key="1">
    <source>
        <dbReference type="SAM" id="MobiDB-lite"/>
    </source>
</evidence>
<dbReference type="Pfam" id="PF04937">
    <property type="entry name" value="DUF659"/>
    <property type="match status" value="1"/>
</dbReference>
<accession>A0A565BLR0</accession>
<dbReference type="InterPro" id="IPR007021">
    <property type="entry name" value="DUF659"/>
</dbReference>
<dbReference type="PANTHER" id="PTHR32166">
    <property type="entry name" value="OSJNBA0013A04.12 PROTEIN"/>
    <property type="match status" value="1"/>
</dbReference>
<dbReference type="InterPro" id="IPR012337">
    <property type="entry name" value="RNaseH-like_sf"/>
</dbReference>